<sequence>MLGAIGLTPRAKKVIELAVDEARRMNHRYIGTEHLLLALMREGEGIAGGVLKSQGLSLEDLRTTTIQLVGSSSTLHAREETIRQQIFSSGVTFTIFPQDIPYGQLSPLSISALTFAGGELARLKQLLLTPELLLLGLLHEGSSPAAQALQKQGVTIDKARSIIEQKEPEQEPDSTHPGISVLLSAYLLIAHKEAQTRDEELISPEHLLLAMLRDEQGPLENILTALGTTRTKVRETLIPLL</sequence>
<evidence type="ECO:0000313" key="3">
    <source>
        <dbReference type="EMBL" id="PZW36733.1"/>
    </source>
</evidence>
<evidence type="ECO:0000256" key="1">
    <source>
        <dbReference type="PROSITE-ProRule" id="PRU01251"/>
    </source>
</evidence>
<reference evidence="3 4" key="1">
    <citation type="submission" date="2018-06" db="EMBL/GenBank/DDBJ databases">
        <title>Genomic Encyclopedia of Archaeal and Bacterial Type Strains, Phase II (KMG-II): from individual species to whole genera.</title>
        <authorList>
            <person name="Goeker M."/>
        </authorList>
    </citation>
    <scope>NUCLEOTIDE SEQUENCE [LARGE SCALE GENOMIC DNA]</scope>
    <source>
        <strain evidence="3 4">ATCC BAA-1881</strain>
    </source>
</reference>
<accession>A0A326UWL6</accession>
<dbReference type="InterPro" id="IPR004176">
    <property type="entry name" value="Clp_R_N"/>
</dbReference>
<dbReference type="PANTHER" id="PTHR47016:SF5">
    <property type="entry name" value="CLP DOMAIN SUPERFAMILY PROTEIN"/>
    <property type="match status" value="1"/>
</dbReference>
<gene>
    <name evidence="3" type="ORF">EI42_00914</name>
</gene>
<dbReference type="AlphaFoldDB" id="A0A326UWL6"/>
<dbReference type="InterPro" id="IPR044217">
    <property type="entry name" value="CLPT1/2"/>
</dbReference>
<dbReference type="EMBL" id="QKUF01000001">
    <property type="protein sequence ID" value="PZW36733.1"/>
    <property type="molecule type" value="Genomic_DNA"/>
</dbReference>
<dbReference type="Proteomes" id="UP000248806">
    <property type="component" value="Unassembled WGS sequence"/>
</dbReference>
<dbReference type="PANTHER" id="PTHR47016">
    <property type="entry name" value="ATP-DEPENDENT CLP PROTEASE ATP-BINDING SUBUNIT CLPT1, CHLOROPLASTIC"/>
    <property type="match status" value="1"/>
</dbReference>
<name>A0A326UWL6_THEHA</name>
<protein>
    <submittedName>
        <fullName evidence="3">ClpA/ClpB-like protein</fullName>
    </submittedName>
</protein>
<dbReference type="PROSITE" id="PS51903">
    <property type="entry name" value="CLP_R"/>
    <property type="match status" value="1"/>
</dbReference>
<dbReference type="Pfam" id="PF02861">
    <property type="entry name" value="Clp_N"/>
    <property type="match status" value="2"/>
</dbReference>
<evidence type="ECO:0000313" key="4">
    <source>
        <dbReference type="Proteomes" id="UP000248806"/>
    </source>
</evidence>
<dbReference type="Gene3D" id="1.10.1780.10">
    <property type="entry name" value="Clp, N-terminal domain"/>
    <property type="match status" value="2"/>
</dbReference>
<keyword evidence="1" id="KW-0677">Repeat</keyword>
<comment type="caution">
    <text evidence="3">The sequence shown here is derived from an EMBL/GenBank/DDBJ whole genome shotgun (WGS) entry which is preliminary data.</text>
</comment>
<dbReference type="InterPro" id="IPR036628">
    <property type="entry name" value="Clp_N_dom_sf"/>
</dbReference>
<evidence type="ECO:0000259" key="2">
    <source>
        <dbReference type="PROSITE" id="PS51903"/>
    </source>
</evidence>
<proteinExistence type="predicted"/>
<feature type="domain" description="Clp R" evidence="2">
    <location>
        <begin position="2"/>
        <end position="169"/>
    </location>
</feature>
<keyword evidence="4" id="KW-1185">Reference proteome</keyword>
<organism evidence="3 4">
    <name type="scientific">Thermosporothrix hazakensis</name>
    <dbReference type="NCBI Taxonomy" id="644383"/>
    <lineage>
        <taxon>Bacteria</taxon>
        <taxon>Bacillati</taxon>
        <taxon>Chloroflexota</taxon>
        <taxon>Ktedonobacteria</taxon>
        <taxon>Ktedonobacterales</taxon>
        <taxon>Thermosporotrichaceae</taxon>
        <taxon>Thermosporothrix</taxon>
    </lineage>
</organism>
<dbReference type="SUPFAM" id="SSF81923">
    <property type="entry name" value="Double Clp-N motif"/>
    <property type="match status" value="2"/>
</dbReference>